<sequence>MNKQFFPQNKITFYEFVRECMCNLPNNTNIFVTDNVQFPHSTEVYEVMESQGCQIFLISPFLPQLNPIELLFSKWKRFIKSGVSIFNGNTPLLVIFAASTQMLITDCAGCILESTCFASSSPKRKSC</sequence>
<organism evidence="2 3">
    <name type="scientific">Thelohanellus kitauei</name>
    <name type="common">Myxosporean</name>
    <dbReference type="NCBI Taxonomy" id="669202"/>
    <lineage>
        <taxon>Eukaryota</taxon>
        <taxon>Metazoa</taxon>
        <taxon>Cnidaria</taxon>
        <taxon>Myxozoa</taxon>
        <taxon>Myxosporea</taxon>
        <taxon>Bivalvulida</taxon>
        <taxon>Platysporina</taxon>
        <taxon>Myxobolidae</taxon>
        <taxon>Thelohanellus</taxon>
    </lineage>
</organism>
<reference evidence="2 3" key="1">
    <citation type="journal article" date="2014" name="Genome Biol. Evol.">
        <title>The genome of the myxosporean Thelohanellus kitauei shows adaptations to nutrient acquisition within its fish host.</title>
        <authorList>
            <person name="Yang Y."/>
            <person name="Xiong J."/>
            <person name="Zhou Z."/>
            <person name="Huo F."/>
            <person name="Miao W."/>
            <person name="Ran C."/>
            <person name="Liu Y."/>
            <person name="Zhang J."/>
            <person name="Feng J."/>
            <person name="Wang M."/>
            <person name="Wang M."/>
            <person name="Wang L."/>
            <person name="Yao B."/>
        </authorList>
    </citation>
    <scope>NUCLEOTIDE SEQUENCE [LARGE SCALE GENOMIC DNA]</scope>
    <source>
        <strain evidence="2">Wuqing</strain>
    </source>
</reference>
<dbReference type="OrthoDB" id="6021308at2759"/>
<dbReference type="GO" id="GO:0003676">
    <property type="term" value="F:nucleic acid binding"/>
    <property type="evidence" value="ECO:0007669"/>
    <property type="project" value="InterPro"/>
</dbReference>
<comment type="caution">
    <text evidence="2">The sequence shown here is derived from an EMBL/GenBank/DDBJ whole genome shotgun (WGS) entry which is preliminary data.</text>
</comment>
<evidence type="ECO:0000313" key="3">
    <source>
        <dbReference type="Proteomes" id="UP000031668"/>
    </source>
</evidence>
<dbReference type="AlphaFoldDB" id="A0A0C2ML08"/>
<keyword evidence="3" id="KW-1185">Reference proteome</keyword>
<dbReference type="Proteomes" id="UP000031668">
    <property type="component" value="Unassembled WGS sequence"/>
</dbReference>
<evidence type="ECO:0000259" key="1">
    <source>
        <dbReference type="Pfam" id="PF13358"/>
    </source>
</evidence>
<feature type="domain" description="Tc1-like transposase DDE" evidence="1">
    <location>
        <begin position="9"/>
        <end position="81"/>
    </location>
</feature>
<proteinExistence type="predicted"/>
<evidence type="ECO:0000313" key="2">
    <source>
        <dbReference type="EMBL" id="KII62296.1"/>
    </source>
</evidence>
<dbReference type="InterPro" id="IPR036397">
    <property type="entry name" value="RNaseH_sf"/>
</dbReference>
<accession>A0A0C2ML08</accession>
<protein>
    <recommendedName>
        <fullName evidence="1">Tc1-like transposase DDE domain-containing protein</fullName>
    </recommendedName>
</protein>
<name>A0A0C2ML08_THEKT</name>
<dbReference type="EMBL" id="JWZT01005020">
    <property type="protein sequence ID" value="KII62296.1"/>
    <property type="molecule type" value="Genomic_DNA"/>
</dbReference>
<dbReference type="InterPro" id="IPR038717">
    <property type="entry name" value="Tc1-like_DDE_dom"/>
</dbReference>
<dbReference type="Gene3D" id="3.30.420.10">
    <property type="entry name" value="Ribonuclease H-like superfamily/Ribonuclease H"/>
    <property type="match status" value="1"/>
</dbReference>
<dbReference type="Pfam" id="PF13358">
    <property type="entry name" value="DDE_3"/>
    <property type="match status" value="1"/>
</dbReference>
<gene>
    <name evidence="2" type="ORF">RF11_07577</name>
</gene>